<keyword evidence="3" id="KW-1185">Reference proteome</keyword>
<keyword evidence="1" id="KW-0812">Transmembrane</keyword>
<proteinExistence type="predicted"/>
<gene>
    <name evidence="2" type="ORF">FBFR_02605</name>
</gene>
<evidence type="ECO:0000256" key="1">
    <source>
        <dbReference type="SAM" id="Phobius"/>
    </source>
</evidence>
<protein>
    <submittedName>
        <fullName evidence="2">Uncharacterized protein</fullName>
    </submittedName>
</protein>
<dbReference type="EMBL" id="LVJE01000005">
    <property type="protein sequence ID" value="OAB30426.1"/>
    <property type="molecule type" value="Genomic_DNA"/>
</dbReference>
<comment type="caution">
    <text evidence="2">The sequence shown here is derived from an EMBL/GenBank/DDBJ whole genome shotgun (WGS) entry which is preliminary data.</text>
</comment>
<dbReference type="AlphaFoldDB" id="A0A167ZGI2"/>
<dbReference type="Proteomes" id="UP000077164">
    <property type="component" value="Unassembled WGS sequence"/>
</dbReference>
<organism evidence="2 3">
    <name type="scientific">Flavobacterium fryxellicola</name>
    <dbReference type="NCBI Taxonomy" id="249352"/>
    <lineage>
        <taxon>Bacteria</taxon>
        <taxon>Pseudomonadati</taxon>
        <taxon>Bacteroidota</taxon>
        <taxon>Flavobacteriia</taxon>
        <taxon>Flavobacteriales</taxon>
        <taxon>Flavobacteriaceae</taxon>
        <taxon>Flavobacterium</taxon>
    </lineage>
</organism>
<reference evidence="2 3" key="1">
    <citation type="submission" date="2016-03" db="EMBL/GenBank/DDBJ databases">
        <title>Draft genome sequence of Flavobacterium fryxellicola DSM 16209.</title>
        <authorList>
            <person name="Shin S.-K."/>
            <person name="Yi H."/>
        </authorList>
    </citation>
    <scope>NUCLEOTIDE SEQUENCE [LARGE SCALE GENOMIC DNA]</scope>
    <source>
        <strain evidence="2 3">DSM 16209</strain>
    </source>
</reference>
<evidence type="ECO:0000313" key="2">
    <source>
        <dbReference type="EMBL" id="OAB30426.1"/>
    </source>
</evidence>
<keyword evidence="1" id="KW-1133">Transmembrane helix</keyword>
<name>A0A167ZGI2_9FLAO</name>
<sequence length="62" mass="7440">MVYLWWLIGFLFLIMIFIQTGYKHIFLSILLCRTLEIMLFLVVFIFNFGSYSLKRLVAKNSN</sequence>
<keyword evidence="1" id="KW-0472">Membrane</keyword>
<feature type="transmembrane region" description="Helical" evidence="1">
    <location>
        <begin position="34"/>
        <end position="53"/>
    </location>
</feature>
<feature type="transmembrane region" description="Helical" evidence="1">
    <location>
        <begin position="6"/>
        <end position="22"/>
    </location>
</feature>
<evidence type="ECO:0000313" key="3">
    <source>
        <dbReference type="Proteomes" id="UP000077164"/>
    </source>
</evidence>
<accession>A0A167ZGI2</accession>